<evidence type="ECO:0000313" key="1">
    <source>
        <dbReference type="EMBL" id="OSX70552.1"/>
    </source>
</evidence>
<dbReference type="AlphaFoldDB" id="A0A1X6NPP2"/>
<dbReference type="OrthoDB" id="417952at2759"/>
<dbReference type="Proteomes" id="UP000218209">
    <property type="component" value="Unassembled WGS sequence"/>
</dbReference>
<reference evidence="1 2" key="1">
    <citation type="submission" date="2017-03" db="EMBL/GenBank/DDBJ databases">
        <title>WGS assembly of Porphyra umbilicalis.</title>
        <authorList>
            <person name="Brawley S.H."/>
            <person name="Blouin N.A."/>
            <person name="Ficko-Blean E."/>
            <person name="Wheeler G.L."/>
            <person name="Lohr M."/>
            <person name="Goodson H.V."/>
            <person name="Jenkins J.W."/>
            <person name="Blaby-Haas C.E."/>
            <person name="Helliwell K.E."/>
            <person name="Chan C."/>
            <person name="Marriage T."/>
            <person name="Bhattacharya D."/>
            <person name="Klein A.S."/>
            <person name="Badis Y."/>
            <person name="Brodie J."/>
            <person name="Cao Y."/>
            <person name="Collen J."/>
            <person name="Dittami S.M."/>
            <person name="Gachon C.M."/>
            <person name="Green B.R."/>
            <person name="Karpowicz S."/>
            <person name="Kim J.W."/>
            <person name="Kudahl U."/>
            <person name="Lin S."/>
            <person name="Michel G."/>
            <person name="Mittag M."/>
            <person name="Olson B.J."/>
            <person name="Pangilinan J."/>
            <person name="Peng Y."/>
            <person name="Qiu H."/>
            <person name="Shu S."/>
            <person name="Singer J.T."/>
            <person name="Smith A.G."/>
            <person name="Sprecher B.N."/>
            <person name="Wagner V."/>
            <person name="Wang W."/>
            <person name="Wang Z.-Y."/>
            <person name="Yan J."/>
            <person name="Yarish C."/>
            <person name="Zoeuner-Riek S."/>
            <person name="Zhuang Y."/>
            <person name="Zou Y."/>
            <person name="Lindquist E.A."/>
            <person name="Grimwood J."/>
            <person name="Barry K."/>
            <person name="Rokhsar D.S."/>
            <person name="Schmutz J."/>
            <person name="Stiller J.W."/>
            <person name="Grossman A.R."/>
            <person name="Prochnik S.E."/>
        </authorList>
    </citation>
    <scope>NUCLEOTIDE SEQUENCE [LARGE SCALE GENOMIC DNA]</scope>
    <source>
        <strain evidence="1">4086291</strain>
    </source>
</reference>
<gene>
    <name evidence="1" type="ORF">BU14_0721s0005</name>
</gene>
<keyword evidence="2" id="KW-1185">Reference proteome</keyword>
<protein>
    <submittedName>
        <fullName evidence="1">Uncharacterized protein</fullName>
    </submittedName>
</protein>
<evidence type="ECO:0000313" key="2">
    <source>
        <dbReference type="Proteomes" id="UP000218209"/>
    </source>
</evidence>
<organism evidence="1 2">
    <name type="scientific">Porphyra umbilicalis</name>
    <name type="common">Purple laver</name>
    <name type="synonym">Red alga</name>
    <dbReference type="NCBI Taxonomy" id="2786"/>
    <lineage>
        <taxon>Eukaryota</taxon>
        <taxon>Rhodophyta</taxon>
        <taxon>Bangiophyceae</taxon>
        <taxon>Bangiales</taxon>
        <taxon>Bangiaceae</taxon>
        <taxon>Porphyra</taxon>
    </lineage>
</organism>
<proteinExistence type="predicted"/>
<sequence>MERWGVAEPELIEAFGHVRDAWMSEDLDGWIGANRFYPGTVDAINFSSRPVYIITTKQTRFAQALLKAAGVSGDKVPVERIFGHGSGSKISTLNKILDMPENAGCHIQFVEDRYETLEGVSLSMLGAPVSLYLATWGYNTERTRKRAERNPLVQTLSLSDFCTKMQ</sequence>
<dbReference type="EMBL" id="KV919240">
    <property type="protein sequence ID" value="OSX70552.1"/>
    <property type="molecule type" value="Genomic_DNA"/>
</dbReference>
<accession>A0A1X6NPP2</accession>
<name>A0A1X6NPP2_PORUM</name>